<proteinExistence type="predicted"/>
<keyword evidence="1" id="KW-0732">Signal</keyword>
<protein>
    <recommendedName>
        <fullName evidence="4">Secreted protein</fullName>
    </recommendedName>
</protein>
<feature type="chain" id="PRO_5041990824" description="Secreted protein" evidence="1">
    <location>
        <begin position="28"/>
        <end position="72"/>
    </location>
</feature>
<dbReference type="GeneID" id="85443124"/>
<gene>
    <name evidence="2" type="ORF">LY79DRAFT_567316</name>
</gene>
<dbReference type="AlphaFoldDB" id="A0AAD8UZU0"/>
<comment type="caution">
    <text evidence="2">The sequence shown here is derived from an EMBL/GenBank/DDBJ whole genome shotgun (WGS) entry which is preliminary data.</text>
</comment>
<keyword evidence="3" id="KW-1185">Reference proteome</keyword>
<evidence type="ECO:0000313" key="3">
    <source>
        <dbReference type="Proteomes" id="UP001230504"/>
    </source>
</evidence>
<dbReference type="Proteomes" id="UP001230504">
    <property type="component" value="Unassembled WGS sequence"/>
</dbReference>
<evidence type="ECO:0008006" key="4">
    <source>
        <dbReference type="Google" id="ProtNLM"/>
    </source>
</evidence>
<dbReference type="EMBL" id="JAHLJV010000082">
    <property type="protein sequence ID" value="KAK1574017.1"/>
    <property type="molecule type" value="Genomic_DNA"/>
</dbReference>
<reference evidence="2" key="1">
    <citation type="submission" date="2021-06" db="EMBL/GenBank/DDBJ databases">
        <title>Comparative genomics, transcriptomics and evolutionary studies reveal genomic signatures of adaptation to plant cell wall in hemibiotrophic fungi.</title>
        <authorList>
            <consortium name="DOE Joint Genome Institute"/>
            <person name="Baroncelli R."/>
            <person name="Diaz J.F."/>
            <person name="Benocci T."/>
            <person name="Peng M."/>
            <person name="Battaglia E."/>
            <person name="Haridas S."/>
            <person name="Andreopoulos W."/>
            <person name="Labutti K."/>
            <person name="Pangilinan J."/>
            <person name="Floch G.L."/>
            <person name="Makela M.R."/>
            <person name="Henrissat B."/>
            <person name="Grigoriev I.V."/>
            <person name="Crouch J.A."/>
            <person name="De Vries R.P."/>
            <person name="Sukno S.A."/>
            <person name="Thon M.R."/>
        </authorList>
    </citation>
    <scope>NUCLEOTIDE SEQUENCE</scope>
    <source>
        <strain evidence="2">CBS 125086</strain>
    </source>
</reference>
<organism evidence="2 3">
    <name type="scientific">Colletotrichum navitas</name>
    <dbReference type="NCBI Taxonomy" id="681940"/>
    <lineage>
        <taxon>Eukaryota</taxon>
        <taxon>Fungi</taxon>
        <taxon>Dikarya</taxon>
        <taxon>Ascomycota</taxon>
        <taxon>Pezizomycotina</taxon>
        <taxon>Sordariomycetes</taxon>
        <taxon>Hypocreomycetidae</taxon>
        <taxon>Glomerellales</taxon>
        <taxon>Glomerellaceae</taxon>
        <taxon>Colletotrichum</taxon>
        <taxon>Colletotrichum graminicola species complex</taxon>
    </lineage>
</organism>
<evidence type="ECO:0000256" key="1">
    <source>
        <dbReference type="SAM" id="SignalP"/>
    </source>
</evidence>
<evidence type="ECO:0000313" key="2">
    <source>
        <dbReference type="EMBL" id="KAK1574017.1"/>
    </source>
</evidence>
<dbReference type="RefSeq" id="XP_060409579.1">
    <property type="nucleotide sequence ID" value="XM_060558884.1"/>
</dbReference>
<accession>A0AAD8UZU0</accession>
<name>A0AAD8UZU0_9PEZI</name>
<sequence>MIGRLLVPLLFIDILFLNLRREGGCSAKAMGPVCRCCGCGSTPCHDCGLWSSRIQQPCIVSSKQAVWVCCIW</sequence>
<feature type="signal peptide" evidence="1">
    <location>
        <begin position="1"/>
        <end position="27"/>
    </location>
</feature>